<dbReference type="InterPro" id="IPR013083">
    <property type="entry name" value="Znf_RING/FYVE/PHD"/>
</dbReference>
<dbReference type="GO" id="GO:0005737">
    <property type="term" value="C:cytoplasm"/>
    <property type="evidence" value="ECO:0007669"/>
    <property type="project" value="UniProtKB-SubCell"/>
</dbReference>
<evidence type="ECO:0000256" key="7">
    <source>
        <dbReference type="SAM" id="Coils"/>
    </source>
</evidence>
<evidence type="ECO:0000313" key="10">
    <source>
        <dbReference type="EMBL" id="SSD61462.1"/>
    </source>
</evidence>
<dbReference type="Gene3D" id="3.30.40.10">
    <property type="entry name" value="Zinc/RING finger domain, C3HC4 (zinc finger)"/>
    <property type="match status" value="1"/>
</dbReference>
<evidence type="ECO:0000313" key="11">
    <source>
        <dbReference type="Proteomes" id="UP000262825"/>
    </source>
</evidence>
<keyword evidence="4 6" id="KW-0863">Zinc-finger</keyword>
<evidence type="ECO:0000256" key="2">
    <source>
        <dbReference type="ARBA" id="ARBA00022490"/>
    </source>
</evidence>
<keyword evidence="2" id="KW-0963">Cytoplasm</keyword>
<dbReference type="VEuPathDB" id="FungiDB:SCODWIG_03223"/>
<proteinExistence type="predicted"/>
<dbReference type="PANTHER" id="PTHR12983:SF9">
    <property type="entry name" value="E3 UBIQUITIN-PROTEIN LIGASE RNF10"/>
    <property type="match status" value="1"/>
</dbReference>
<feature type="coiled-coil region" evidence="7">
    <location>
        <begin position="384"/>
        <end position="443"/>
    </location>
</feature>
<keyword evidence="7" id="KW-0175">Coiled coil</keyword>
<dbReference type="GO" id="GO:0000976">
    <property type="term" value="F:transcription cis-regulatory region binding"/>
    <property type="evidence" value="ECO:0007669"/>
    <property type="project" value="TreeGrafter"/>
</dbReference>
<dbReference type="PROSITE" id="PS00518">
    <property type="entry name" value="ZF_RING_1"/>
    <property type="match status" value="1"/>
</dbReference>
<organism evidence="10 11">
    <name type="scientific">Saccharomycodes ludwigii</name>
    <dbReference type="NCBI Taxonomy" id="36035"/>
    <lineage>
        <taxon>Eukaryota</taxon>
        <taxon>Fungi</taxon>
        <taxon>Dikarya</taxon>
        <taxon>Ascomycota</taxon>
        <taxon>Saccharomycotina</taxon>
        <taxon>Saccharomycetes</taxon>
        <taxon>Saccharomycodales</taxon>
        <taxon>Saccharomycodaceae</taxon>
        <taxon>Saccharomycodes</taxon>
    </lineage>
</organism>
<evidence type="ECO:0000256" key="8">
    <source>
        <dbReference type="SAM" id="MobiDB-lite"/>
    </source>
</evidence>
<dbReference type="InterPro" id="IPR001841">
    <property type="entry name" value="Znf_RING"/>
</dbReference>
<name>A0A376B9X8_9ASCO</name>
<dbReference type="InterPro" id="IPR039739">
    <property type="entry name" value="MAG2/RNF10"/>
</dbReference>
<dbReference type="PANTHER" id="PTHR12983">
    <property type="entry name" value="RING FINGER 10 FAMILY MEMBER"/>
    <property type="match status" value="1"/>
</dbReference>
<feature type="region of interest" description="Disordered" evidence="8">
    <location>
        <begin position="1"/>
        <end position="25"/>
    </location>
</feature>
<evidence type="ECO:0000256" key="3">
    <source>
        <dbReference type="ARBA" id="ARBA00022723"/>
    </source>
</evidence>
<gene>
    <name evidence="10" type="ORF">SCODWIG_03223</name>
</gene>
<evidence type="ECO:0000256" key="6">
    <source>
        <dbReference type="PROSITE-ProRule" id="PRU00175"/>
    </source>
</evidence>
<evidence type="ECO:0000259" key="9">
    <source>
        <dbReference type="PROSITE" id="PS50089"/>
    </source>
</evidence>
<dbReference type="SUPFAM" id="SSF57850">
    <property type="entry name" value="RING/U-box"/>
    <property type="match status" value="1"/>
</dbReference>
<feature type="region of interest" description="Disordered" evidence="8">
    <location>
        <begin position="712"/>
        <end position="755"/>
    </location>
</feature>
<dbReference type="Proteomes" id="UP000262825">
    <property type="component" value="Unassembled WGS sequence"/>
</dbReference>
<dbReference type="SMART" id="SM00184">
    <property type="entry name" value="RING"/>
    <property type="match status" value="1"/>
</dbReference>
<comment type="subcellular location">
    <subcellularLocation>
        <location evidence="1">Cytoplasm</location>
    </subcellularLocation>
</comment>
<reference evidence="11" key="1">
    <citation type="submission" date="2018-06" db="EMBL/GenBank/DDBJ databases">
        <authorList>
            <person name="Guldener U."/>
        </authorList>
    </citation>
    <scope>NUCLEOTIDE SEQUENCE [LARGE SCALE GENOMIC DNA]</scope>
    <source>
        <strain evidence="11">UTAD17</strain>
    </source>
</reference>
<feature type="region of interest" description="Disordered" evidence="8">
    <location>
        <begin position="61"/>
        <end position="100"/>
    </location>
</feature>
<dbReference type="InterPro" id="IPR017907">
    <property type="entry name" value="Znf_RING_CS"/>
</dbReference>
<feature type="compositionally biased region" description="Polar residues" evidence="8">
    <location>
        <begin position="746"/>
        <end position="755"/>
    </location>
</feature>
<dbReference type="EMBL" id="UFAJ01000713">
    <property type="protein sequence ID" value="SSD61462.1"/>
    <property type="molecule type" value="Genomic_DNA"/>
</dbReference>
<feature type="domain" description="RING-type" evidence="9">
    <location>
        <begin position="233"/>
        <end position="296"/>
    </location>
</feature>
<accession>A0A376B9X8</accession>
<feature type="compositionally biased region" description="Basic and acidic residues" evidence="8">
    <location>
        <begin position="721"/>
        <end position="731"/>
    </location>
</feature>
<dbReference type="AlphaFoldDB" id="A0A376B9X8"/>
<protein>
    <recommendedName>
        <fullName evidence="9">RING-type domain-containing protein</fullName>
    </recommendedName>
</protein>
<keyword evidence="3" id="KW-0479">Metal-binding</keyword>
<dbReference type="GO" id="GO:0008270">
    <property type="term" value="F:zinc ion binding"/>
    <property type="evidence" value="ECO:0007669"/>
    <property type="project" value="UniProtKB-KW"/>
</dbReference>
<feature type="compositionally biased region" description="Basic residues" evidence="8">
    <location>
        <begin position="735"/>
        <end position="744"/>
    </location>
</feature>
<keyword evidence="11" id="KW-1185">Reference proteome</keyword>
<evidence type="ECO:0000256" key="5">
    <source>
        <dbReference type="ARBA" id="ARBA00022833"/>
    </source>
</evidence>
<evidence type="ECO:0000256" key="1">
    <source>
        <dbReference type="ARBA" id="ARBA00004496"/>
    </source>
</evidence>
<dbReference type="GO" id="GO:0045944">
    <property type="term" value="P:positive regulation of transcription by RNA polymerase II"/>
    <property type="evidence" value="ECO:0007669"/>
    <property type="project" value="TreeGrafter"/>
</dbReference>
<evidence type="ECO:0000256" key="4">
    <source>
        <dbReference type="ARBA" id="ARBA00022771"/>
    </source>
</evidence>
<sequence>MADKTKFNSNAQSFSPKIGINNNSNGNMNNLDTSLNGIGKSSVSNNNQNTLKKQKKFLDDSYSKNKSMHHRNNNKPYKNNEPLYHRNNNNNNRGKKNRKNNTVIPITSSVPNEVALPDFEQTLQDELLNGHFKPRGRKTQISINHLLDFQFSDIDKKTHQYQQQNHHRCHGNDRFNTPFKERLHLHGESFINATCKFIVNDNYTYEDQFNDPNLPIPREKIFRVVTTLNKQACPICLSDDIVAPRMVSCGHIFCCCCLYQFFKQDLENKNKTTQSNNSDVLRNKHTRKYYECPICSSIIKRHTVLPVLSNNSLITHKDLSSLSSINATTLPTVKVNDTVNFQLMCRPHGSVMALPVIFGIDPERCTYPPSINTPLIIEYTRIFKSSISDQIEFYKQDIKDIRAQAELDRLMYGDKGIIAKLVEDEINDEIEKLMVEIMNTDNKQQFDVNATDDDNNNNNNNNNTKAIDLKSIYNDSNAYFYYEYIDPSNNQRFFLSALDIKLLRTTYQSYFKFPVVLGLKIENIHTDHVVTESGVRKYRFFSHLPLGTEFNLVDIDWRKLIISDSDNNDGSDLIIPQNVYESFANELRLRRSNTCKKKIREDKEKKLYERQLEQKHLEFYQKENGIKAGRDSTIYPSSTISGYSLPDLEHVTDTSTRPNGNGNEDALIKNSGLVKKTIWGTVIPISEEEVNKDKESLEDWVSPEVLEELKKLKINNSNIKTESDSNNDKGNKNNNNKKKKKKKLTLFSNSSRANF</sequence>
<dbReference type="PROSITE" id="PS50089">
    <property type="entry name" value="ZF_RING_2"/>
    <property type="match status" value="1"/>
</dbReference>
<keyword evidence="5" id="KW-0862">Zinc</keyword>